<proteinExistence type="predicted"/>
<evidence type="ECO:0000256" key="5">
    <source>
        <dbReference type="ARBA" id="ARBA00023136"/>
    </source>
</evidence>
<dbReference type="InterPro" id="IPR000620">
    <property type="entry name" value="EamA_dom"/>
</dbReference>
<feature type="transmembrane region" description="Helical" evidence="6">
    <location>
        <begin position="49"/>
        <end position="68"/>
    </location>
</feature>
<reference evidence="8 9" key="1">
    <citation type="submission" date="2016-09" db="EMBL/GenBank/DDBJ databases">
        <authorList>
            <person name="Capua I."/>
            <person name="De Benedictis P."/>
            <person name="Joannis T."/>
            <person name="Lombin L.H."/>
            <person name="Cattoli G."/>
        </authorList>
    </citation>
    <scope>NUCLEOTIDE SEQUENCE [LARGE SCALE GENOMIC DNA]</scope>
    <source>
        <strain evidence="8 9">A7P-90m</strain>
    </source>
</reference>
<dbReference type="Pfam" id="PF00892">
    <property type="entry name" value="EamA"/>
    <property type="match status" value="1"/>
</dbReference>
<name>A0A1G6SYL6_9BACT</name>
<dbReference type="STRING" id="1640674.SAMN05216323_11068"/>
<evidence type="ECO:0000256" key="4">
    <source>
        <dbReference type="ARBA" id="ARBA00022989"/>
    </source>
</evidence>
<feature type="transmembrane region" description="Helical" evidence="6">
    <location>
        <begin position="80"/>
        <end position="102"/>
    </location>
</feature>
<keyword evidence="9" id="KW-1185">Reference proteome</keyword>
<dbReference type="PANTHER" id="PTHR32322:SF18">
    <property type="entry name" value="S-ADENOSYLMETHIONINE_S-ADENOSYLHOMOCYSTEINE TRANSPORTER"/>
    <property type="match status" value="1"/>
</dbReference>
<dbReference type="EMBL" id="FMYP01000106">
    <property type="protein sequence ID" value="SDD21853.1"/>
    <property type="molecule type" value="Genomic_DNA"/>
</dbReference>
<evidence type="ECO:0000256" key="3">
    <source>
        <dbReference type="ARBA" id="ARBA00022692"/>
    </source>
</evidence>
<keyword evidence="4 6" id="KW-1133">Transmembrane helix</keyword>
<keyword evidence="5 6" id="KW-0472">Membrane</keyword>
<accession>A0A1G6SYL6</accession>
<dbReference type="SUPFAM" id="SSF103481">
    <property type="entry name" value="Multidrug resistance efflux transporter EmrE"/>
    <property type="match status" value="2"/>
</dbReference>
<dbReference type="GO" id="GO:0005886">
    <property type="term" value="C:plasma membrane"/>
    <property type="evidence" value="ECO:0007669"/>
    <property type="project" value="UniProtKB-SubCell"/>
</dbReference>
<dbReference type="InterPro" id="IPR050638">
    <property type="entry name" value="AA-Vitamin_Transporters"/>
</dbReference>
<evidence type="ECO:0000259" key="7">
    <source>
        <dbReference type="Pfam" id="PF00892"/>
    </source>
</evidence>
<dbReference type="OrthoDB" id="1117213at2"/>
<dbReference type="Proteomes" id="UP000199452">
    <property type="component" value="Unassembled WGS sequence"/>
</dbReference>
<feature type="transmembrane region" description="Helical" evidence="6">
    <location>
        <begin position="114"/>
        <end position="137"/>
    </location>
</feature>
<dbReference type="AlphaFoldDB" id="A0A1G6SYL6"/>
<evidence type="ECO:0000256" key="2">
    <source>
        <dbReference type="ARBA" id="ARBA00022475"/>
    </source>
</evidence>
<evidence type="ECO:0000313" key="8">
    <source>
        <dbReference type="EMBL" id="SDD21853.1"/>
    </source>
</evidence>
<comment type="subcellular location">
    <subcellularLocation>
        <location evidence="1">Cell membrane</location>
        <topology evidence="1">Multi-pass membrane protein</topology>
    </subcellularLocation>
</comment>
<feature type="domain" description="EamA" evidence="7">
    <location>
        <begin position="55"/>
        <end position="190"/>
    </location>
</feature>
<keyword evidence="3 6" id="KW-0812">Transmembrane</keyword>
<organism evidence="8 9">
    <name type="scientific">Williamwhitmania taraxaci</name>
    <dbReference type="NCBI Taxonomy" id="1640674"/>
    <lineage>
        <taxon>Bacteria</taxon>
        <taxon>Pseudomonadati</taxon>
        <taxon>Bacteroidota</taxon>
        <taxon>Bacteroidia</taxon>
        <taxon>Bacteroidales</taxon>
        <taxon>Williamwhitmaniaceae</taxon>
        <taxon>Williamwhitmania</taxon>
    </lineage>
</organism>
<dbReference type="InterPro" id="IPR037185">
    <property type="entry name" value="EmrE-like"/>
</dbReference>
<evidence type="ECO:0000256" key="1">
    <source>
        <dbReference type="ARBA" id="ARBA00004651"/>
    </source>
</evidence>
<sequence>MLNSLTPLFALIVGIFLYQSRPARNQYVGIIVGLIGALGLVSEGRTDFLQNTNIYALFIVVATLGYGIQANEVRFKLSGLNGVDITALAIMFAGPPAGIILFSTDLQHAYQSPAFWPSLAAVLTLATFGSVISLFIFNNLIKRTSALFATSVTYIIPIFAILWGIADGETITLFAIVNIVIVLVGVWMVNRKKAVVKS</sequence>
<evidence type="ECO:0000313" key="9">
    <source>
        <dbReference type="Proteomes" id="UP000199452"/>
    </source>
</evidence>
<gene>
    <name evidence="8" type="ORF">SAMN05216323_11068</name>
</gene>
<feature type="transmembrane region" description="Helical" evidence="6">
    <location>
        <begin position="144"/>
        <end position="165"/>
    </location>
</feature>
<feature type="transmembrane region" description="Helical" evidence="6">
    <location>
        <begin position="171"/>
        <end position="189"/>
    </location>
</feature>
<keyword evidence="2" id="KW-1003">Cell membrane</keyword>
<dbReference type="PANTHER" id="PTHR32322">
    <property type="entry name" value="INNER MEMBRANE TRANSPORTER"/>
    <property type="match status" value="1"/>
</dbReference>
<evidence type="ECO:0000256" key="6">
    <source>
        <dbReference type="SAM" id="Phobius"/>
    </source>
</evidence>
<protein>
    <submittedName>
        <fullName evidence="8">EamA-like transporter family protein</fullName>
    </submittedName>
</protein>